<dbReference type="SUPFAM" id="SSF55021">
    <property type="entry name" value="ACT-like"/>
    <property type="match status" value="2"/>
</dbReference>
<dbReference type="Gene3D" id="3.30.70.260">
    <property type="match status" value="2"/>
</dbReference>
<dbReference type="PANTHER" id="PTHR21499:SF59">
    <property type="entry name" value="ASPARTOKINASE"/>
    <property type="match status" value="1"/>
</dbReference>
<dbReference type="Pfam" id="PF22468">
    <property type="entry name" value="ACT_9"/>
    <property type="match status" value="1"/>
</dbReference>
<dbReference type="GO" id="GO:0004072">
    <property type="term" value="F:aspartate kinase activity"/>
    <property type="evidence" value="ECO:0007669"/>
    <property type="project" value="UniProtKB-EC"/>
</dbReference>
<evidence type="ECO:0000256" key="5">
    <source>
        <dbReference type="ARBA" id="ARBA00022777"/>
    </source>
</evidence>
<name>A0AA49Q743_9BACT</name>
<dbReference type="RefSeq" id="WP_367885268.1">
    <property type="nucleotide sequence ID" value="NZ_CP130612.1"/>
</dbReference>
<evidence type="ECO:0000256" key="2">
    <source>
        <dbReference type="ARBA" id="ARBA00010122"/>
    </source>
</evidence>
<feature type="domain" description="Aspartokinase ACT" evidence="12">
    <location>
        <begin position="388"/>
        <end position="446"/>
    </location>
</feature>
<dbReference type="CDD" id="cd04892">
    <property type="entry name" value="ACT_AK-like_2"/>
    <property type="match status" value="1"/>
</dbReference>
<dbReference type="InterPro" id="IPR005260">
    <property type="entry name" value="Asp_kin_monofn"/>
</dbReference>
<dbReference type="Proteomes" id="UP001229955">
    <property type="component" value="Chromosome"/>
</dbReference>
<dbReference type="InterPro" id="IPR001048">
    <property type="entry name" value="Asp/Glu/Uridylate_kinase"/>
</dbReference>
<feature type="binding site" evidence="8">
    <location>
        <begin position="229"/>
        <end position="230"/>
    </location>
    <ligand>
        <name>ATP</name>
        <dbReference type="ChEBI" id="CHEBI:30616"/>
    </ligand>
</feature>
<feature type="binding site" evidence="8">
    <location>
        <position position="126"/>
    </location>
    <ligand>
        <name>substrate</name>
    </ligand>
</feature>
<comment type="catalytic activity">
    <reaction evidence="7 9">
        <text>L-aspartate + ATP = 4-phospho-L-aspartate + ADP</text>
        <dbReference type="Rhea" id="RHEA:23776"/>
        <dbReference type="ChEBI" id="CHEBI:29991"/>
        <dbReference type="ChEBI" id="CHEBI:30616"/>
        <dbReference type="ChEBI" id="CHEBI:57535"/>
        <dbReference type="ChEBI" id="CHEBI:456216"/>
        <dbReference type="EC" id="2.7.2.4"/>
    </reaction>
</comment>
<accession>A0AA49Q743</accession>
<sequence>MIVCKFGGTSVGDSAAIARTVGIVRSKLEREPVVVVSALAGTTNRLIELAEHAAKGDLIVALAICEELRARHLATIEELIGDHASHDEVAADTGAMFDELAHLAEALSVLAHLTPRSHDAVASMGERLSAPIVAAAMSKAGLPAVYVDARRVMVTSEDFGRAEPLTDDIAIACRAALAPLLRDGKVPVLGGYIGSTRSGVTTTLGRGGSDFSASLFGAAMDAEAIEIWTDVDGMLTADPRVVSGARLIGHIRFDEAAELANFGAKVLHPSTIAPAVKQGIPVFVFNSRKPEGTGTRITFDAPRTPVRAIAGKTRTVVVKIRSPRMLATPGALRKIFEVFEQNRTSVDVVATSEVSVSVTLDDDQHLDAVVAQLSAFGDVSVERHRGIVALVGAGLGEHTEAMATALQALGNLRLHMVSLSATGINLTLIVDGDQVNEAMQRLHAAFFGAA</sequence>
<comment type="pathway">
    <text evidence="10">Amino-acid biosynthesis; L-threonine biosynthesis; L-threonine from L-aspartate: step 1/5.</text>
</comment>
<keyword evidence="15" id="KW-1185">Reference proteome</keyword>
<feature type="binding site" evidence="8">
    <location>
        <position position="240"/>
    </location>
    <ligand>
        <name>ATP</name>
        <dbReference type="ChEBI" id="CHEBI:30616"/>
    </ligand>
</feature>
<dbReference type="PROSITE" id="PS00324">
    <property type="entry name" value="ASPARTOKINASE"/>
    <property type="match status" value="1"/>
</dbReference>
<dbReference type="KEGG" id="pspc:Strain318_001675"/>
<evidence type="ECO:0000313" key="13">
    <source>
        <dbReference type="EMBL" id="WKW12391.1"/>
    </source>
</evidence>
<dbReference type="GO" id="GO:0005829">
    <property type="term" value="C:cytosol"/>
    <property type="evidence" value="ECO:0007669"/>
    <property type="project" value="TreeGrafter"/>
</dbReference>
<evidence type="ECO:0000256" key="3">
    <source>
        <dbReference type="ARBA" id="ARBA00022679"/>
    </source>
</evidence>
<dbReference type="InterPro" id="IPR045865">
    <property type="entry name" value="ACT-like_dom_sf"/>
</dbReference>
<dbReference type="PIRSF" id="PIRSF000726">
    <property type="entry name" value="Asp_kin"/>
    <property type="match status" value="1"/>
</dbReference>
<dbReference type="EMBL" id="CP130613">
    <property type="protein sequence ID" value="WKW15298.1"/>
    <property type="molecule type" value="Genomic_DNA"/>
</dbReference>
<dbReference type="EC" id="2.7.2.4" evidence="9"/>
<dbReference type="AlphaFoldDB" id="A0AA49Q743"/>
<dbReference type="Gene3D" id="3.40.1160.10">
    <property type="entry name" value="Acetylglutamate kinase-like"/>
    <property type="match status" value="1"/>
</dbReference>
<dbReference type="SUPFAM" id="SSF53633">
    <property type="entry name" value="Carbamate kinase-like"/>
    <property type="match status" value="1"/>
</dbReference>
<protein>
    <recommendedName>
        <fullName evidence="9">Aspartokinase</fullName>
        <ecNumber evidence="9">2.7.2.4</ecNumber>
    </recommendedName>
</protein>
<dbReference type="CDD" id="cd04243">
    <property type="entry name" value="AAK_AK-HSDH-like"/>
    <property type="match status" value="1"/>
</dbReference>
<evidence type="ECO:0000256" key="4">
    <source>
        <dbReference type="ARBA" id="ARBA00022741"/>
    </source>
</evidence>
<dbReference type="NCBIfam" id="TIGR00657">
    <property type="entry name" value="asp_kinases"/>
    <property type="match status" value="1"/>
</dbReference>
<dbReference type="GO" id="GO:0009090">
    <property type="term" value="P:homoserine biosynthetic process"/>
    <property type="evidence" value="ECO:0007669"/>
    <property type="project" value="TreeGrafter"/>
</dbReference>
<gene>
    <name evidence="14" type="primary">lysC</name>
    <name evidence="13" type="ORF">Strain138_001676</name>
    <name evidence="14" type="ORF">Strain318_001675</name>
</gene>
<evidence type="ECO:0000259" key="12">
    <source>
        <dbReference type="Pfam" id="PF22468"/>
    </source>
</evidence>
<evidence type="ECO:0000256" key="9">
    <source>
        <dbReference type="RuleBase" id="RU003448"/>
    </source>
</evidence>
<evidence type="ECO:0000256" key="6">
    <source>
        <dbReference type="ARBA" id="ARBA00022840"/>
    </source>
</evidence>
<dbReference type="InterPro" id="IPR036393">
    <property type="entry name" value="AceGlu_kinase-like_sf"/>
</dbReference>
<keyword evidence="4 8" id="KW-0547">Nucleotide-binding</keyword>
<evidence type="ECO:0000313" key="15">
    <source>
        <dbReference type="Proteomes" id="UP001229955"/>
    </source>
</evidence>
<evidence type="ECO:0000256" key="7">
    <source>
        <dbReference type="ARBA" id="ARBA00047872"/>
    </source>
</evidence>
<evidence type="ECO:0000256" key="8">
    <source>
        <dbReference type="PIRSR" id="PIRSR000726-1"/>
    </source>
</evidence>
<comment type="pathway">
    <text evidence="10">Amino-acid biosynthesis; L-methionine biosynthesis via de novo pathway; L-homoserine from L-aspartate: step 1/3.</text>
</comment>
<reference evidence="14" key="1">
    <citation type="submission" date="2023-07" db="EMBL/GenBank/DDBJ databases">
        <authorList>
            <person name="Haufschild T."/>
            <person name="Kallscheuer N."/>
            <person name="Hammer J."/>
            <person name="Kohn T."/>
            <person name="Kabuu M."/>
            <person name="Jogler M."/>
            <person name="Wohfarth N."/>
            <person name="Heuer A."/>
            <person name="Rohde M."/>
            <person name="van Teeseling M.C.F."/>
            <person name="Jogler C."/>
        </authorList>
    </citation>
    <scope>NUCLEOTIDE SEQUENCE</scope>
    <source>
        <strain evidence="13">Strain 138</strain>
        <strain evidence="14">Strain 318</strain>
    </source>
</reference>
<organism evidence="14 15">
    <name type="scientific">Pseudogemmatithrix spongiicola</name>
    <dbReference type="NCBI Taxonomy" id="3062599"/>
    <lineage>
        <taxon>Bacteria</taxon>
        <taxon>Pseudomonadati</taxon>
        <taxon>Gemmatimonadota</taxon>
        <taxon>Gemmatimonadia</taxon>
        <taxon>Gemmatimonadales</taxon>
        <taxon>Gemmatimonadaceae</taxon>
        <taxon>Pseudogemmatithrix</taxon>
    </lineage>
</organism>
<dbReference type="PANTHER" id="PTHR21499">
    <property type="entry name" value="ASPARTATE KINASE"/>
    <property type="match status" value="1"/>
</dbReference>
<dbReference type="InterPro" id="IPR018042">
    <property type="entry name" value="Aspartate_kinase_CS"/>
</dbReference>
<feature type="binding site" evidence="8">
    <location>
        <begin position="5"/>
        <end position="8"/>
    </location>
    <ligand>
        <name>ATP</name>
        <dbReference type="ChEBI" id="CHEBI:30616"/>
    </ligand>
</feature>
<feature type="binding site" evidence="8">
    <location>
        <begin position="265"/>
        <end position="266"/>
    </location>
    <ligand>
        <name>ATP</name>
        <dbReference type="ChEBI" id="CHEBI:30616"/>
    </ligand>
</feature>
<evidence type="ECO:0000313" key="14">
    <source>
        <dbReference type="EMBL" id="WKW15298.1"/>
    </source>
</evidence>
<dbReference type="Pfam" id="PF00696">
    <property type="entry name" value="AA_kinase"/>
    <property type="match status" value="1"/>
</dbReference>
<feature type="domain" description="Aspartate/glutamate/uridylate kinase" evidence="11">
    <location>
        <begin position="1"/>
        <end position="286"/>
    </location>
</feature>
<dbReference type="EMBL" id="CP130612">
    <property type="protein sequence ID" value="WKW12391.1"/>
    <property type="molecule type" value="Genomic_DNA"/>
</dbReference>
<keyword evidence="6 8" id="KW-0067">ATP-binding</keyword>
<dbReference type="GO" id="GO:0005524">
    <property type="term" value="F:ATP binding"/>
    <property type="evidence" value="ECO:0007669"/>
    <property type="project" value="UniProtKB-KW"/>
</dbReference>
<evidence type="ECO:0000256" key="1">
    <source>
        <dbReference type="ARBA" id="ARBA00004766"/>
    </source>
</evidence>
<dbReference type="InterPro" id="IPR054352">
    <property type="entry name" value="ACT_Aspartokinase"/>
</dbReference>
<evidence type="ECO:0000256" key="10">
    <source>
        <dbReference type="RuleBase" id="RU004249"/>
    </source>
</evidence>
<feature type="binding site" evidence="8">
    <location>
        <position position="43"/>
    </location>
    <ligand>
        <name>substrate</name>
    </ligand>
</feature>
<keyword evidence="5 9" id="KW-0418">Kinase</keyword>
<dbReference type="GO" id="GO:0009089">
    <property type="term" value="P:lysine biosynthetic process via diaminopimelate"/>
    <property type="evidence" value="ECO:0007669"/>
    <property type="project" value="InterPro"/>
</dbReference>
<accession>A0AA49JUS7</accession>
<keyword evidence="10" id="KW-0028">Amino-acid biosynthesis</keyword>
<dbReference type="NCBIfam" id="NF006570">
    <property type="entry name" value="PRK09084.1"/>
    <property type="match status" value="1"/>
</dbReference>
<comment type="similarity">
    <text evidence="2 9">Belongs to the aspartokinase family.</text>
</comment>
<proteinExistence type="inferred from homology"/>
<keyword evidence="3 9" id="KW-0808">Transferase</keyword>
<comment type="pathway">
    <text evidence="1 10">Amino-acid biosynthesis; L-lysine biosynthesis via DAP pathway; (S)-tetrahydrodipicolinate from L-aspartate: step 1/4.</text>
</comment>
<dbReference type="InterPro" id="IPR001341">
    <property type="entry name" value="Asp_kinase"/>
</dbReference>
<evidence type="ECO:0000259" key="11">
    <source>
        <dbReference type="Pfam" id="PF00696"/>
    </source>
</evidence>